<dbReference type="Proteomes" id="UP000001075">
    <property type="component" value="Unassembled WGS sequence"/>
</dbReference>
<dbReference type="InParanoid" id="G3GZR9"/>
<protein>
    <submittedName>
        <fullName evidence="1">Uncharacterized protein</fullName>
    </submittedName>
</protein>
<proteinExistence type="predicted"/>
<sequence length="66" mass="7542">MSSQCGSKDMCLSAVMLHIPLQCQGKRWNQNPEYLSNKAACVQPQHQNQEFRIPSLIHTLSKIPIY</sequence>
<dbReference type="AlphaFoldDB" id="G3GZR9"/>
<gene>
    <name evidence="1" type="ORF">I79_003365</name>
</gene>
<evidence type="ECO:0000313" key="1">
    <source>
        <dbReference type="EMBL" id="EGW00957.1"/>
    </source>
</evidence>
<dbReference type="EMBL" id="JH000082">
    <property type="protein sequence ID" value="EGW00957.1"/>
    <property type="molecule type" value="Genomic_DNA"/>
</dbReference>
<evidence type="ECO:0000313" key="2">
    <source>
        <dbReference type="Proteomes" id="UP000001075"/>
    </source>
</evidence>
<accession>G3GZR9</accession>
<reference evidence="2" key="1">
    <citation type="journal article" date="2011" name="Nat. Biotechnol.">
        <title>The genomic sequence of the Chinese hamster ovary (CHO)-K1 cell line.</title>
        <authorList>
            <person name="Xu X."/>
            <person name="Nagarajan H."/>
            <person name="Lewis N.E."/>
            <person name="Pan S."/>
            <person name="Cai Z."/>
            <person name="Liu X."/>
            <person name="Chen W."/>
            <person name="Xie M."/>
            <person name="Wang W."/>
            <person name="Hammond S."/>
            <person name="Andersen M.R."/>
            <person name="Neff N."/>
            <person name="Passarelli B."/>
            <person name="Koh W."/>
            <person name="Fan H.C."/>
            <person name="Wang J."/>
            <person name="Gui Y."/>
            <person name="Lee K.H."/>
            <person name="Betenbaugh M.J."/>
            <person name="Quake S.R."/>
            <person name="Famili I."/>
            <person name="Palsson B.O."/>
            <person name="Wang J."/>
        </authorList>
    </citation>
    <scope>NUCLEOTIDE SEQUENCE [LARGE SCALE GENOMIC DNA]</scope>
    <source>
        <strain evidence="2">CHO K1 cell line</strain>
    </source>
</reference>
<name>G3GZR9_CRIGR</name>
<organism evidence="1 2">
    <name type="scientific">Cricetulus griseus</name>
    <name type="common">Chinese hamster</name>
    <name type="synonym">Cricetulus barabensis griseus</name>
    <dbReference type="NCBI Taxonomy" id="10029"/>
    <lineage>
        <taxon>Eukaryota</taxon>
        <taxon>Metazoa</taxon>
        <taxon>Chordata</taxon>
        <taxon>Craniata</taxon>
        <taxon>Vertebrata</taxon>
        <taxon>Euteleostomi</taxon>
        <taxon>Mammalia</taxon>
        <taxon>Eutheria</taxon>
        <taxon>Euarchontoglires</taxon>
        <taxon>Glires</taxon>
        <taxon>Rodentia</taxon>
        <taxon>Myomorpha</taxon>
        <taxon>Muroidea</taxon>
        <taxon>Cricetidae</taxon>
        <taxon>Cricetinae</taxon>
        <taxon>Cricetulus</taxon>
    </lineage>
</organism>